<evidence type="ECO:0000313" key="7">
    <source>
        <dbReference type="EMBL" id="PWA12208.1"/>
    </source>
</evidence>
<dbReference type="Pfam" id="PF02361">
    <property type="entry name" value="CbiQ"/>
    <property type="match status" value="1"/>
</dbReference>
<protein>
    <submittedName>
        <fullName evidence="7">Cobalt ECF transporter T component CbiQ</fullName>
    </submittedName>
</protein>
<gene>
    <name evidence="7" type="primary">cbiQ</name>
    <name evidence="7" type="ORF">DCC39_07180</name>
</gene>
<dbReference type="InterPro" id="IPR003339">
    <property type="entry name" value="ABC/ECF_trnsptr_transmembrane"/>
</dbReference>
<dbReference type="InterPro" id="IPR052770">
    <property type="entry name" value="Cobalt_transport_CbiQ"/>
</dbReference>
<keyword evidence="2" id="KW-1003">Cell membrane</keyword>
<evidence type="ECO:0000256" key="6">
    <source>
        <dbReference type="SAM" id="Phobius"/>
    </source>
</evidence>
<dbReference type="AlphaFoldDB" id="A0A2U1K5L3"/>
<reference evidence="7 8" key="1">
    <citation type="submission" date="2018-04" db="EMBL/GenBank/DDBJ databases">
        <title>Camelliibacillus theae gen. nov., sp. nov., isolated from Pu'er tea.</title>
        <authorList>
            <person name="Niu L."/>
        </authorList>
    </citation>
    <scope>NUCLEOTIDE SEQUENCE [LARGE SCALE GENOMIC DNA]</scope>
    <source>
        <strain evidence="7 8">T8</strain>
    </source>
</reference>
<dbReference type="InterPro" id="IPR012809">
    <property type="entry name" value="ECF_CbiQ"/>
</dbReference>
<dbReference type="NCBIfam" id="TIGR02454">
    <property type="entry name" value="ECF_T_CbiQ"/>
    <property type="match status" value="1"/>
</dbReference>
<proteinExistence type="predicted"/>
<dbReference type="Proteomes" id="UP000245998">
    <property type="component" value="Unassembled WGS sequence"/>
</dbReference>
<dbReference type="PANTHER" id="PTHR43723">
    <property type="entry name" value="COBALT TRANSPORT PROTEIN CBIQ"/>
    <property type="match status" value="1"/>
</dbReference>
<feature type="transmembrane region" description="Helical" evidence="6">
    <location>
        <begin position="142"/>
        <end position="162"/>
    </location>
</feature>
<dbReference type="GO" id="GO:0006824">
    <property type="term" value="P:cobalt ion transport"/>
    <property type="evidence" value="ECO:0007669"/>
    <property type="project" value="InterPro"/>
</dbReference>
<evidence type="ECO:0000256" key="3">
    <source>
        <dbReference type="ARBA" id="ARBA00022692"/>
    </source>
</evidence>
<dbReference type="OrthoDB" id="9815246at2"/>
<name>A0A2U1K5L3_9BACI</name>
<dbReference type="CDD" id="cd16914">
    <property type="entry name" value="EcfT"/>
    <property type="match status" value="1"/>
</dbReference>
<feature type="transmembrane region" description="Helical" evidence="6">
    <location>
        <begin position="46"/>
        <end position="79"/>
    </location>
</feature>
<accession>A0A2U1K5L3</accession>
<evidence type="ECO:0000256" key="2">
    <source>
        <dbReference type="ARBA" id="ARBA00022475"/>
    </source>
</evidence>
<dbReference type="GO" id="GO:0043190">
    <property type="term" value="C:ATP-binding cassette (ABC) transporter complex"/>
    <property type="evidence" value="ECO:0007669"/>
    <property type="project" value="InterPro"/>
</dbReference>
<feature type="transmembrane region" description="Helical" evidence="6">
    <location>
        <begin position="262"/>
        <end position="281"/>
    </location>
</feature>
<keyword evidence="3 6" id="KW-0812">Transmembrane</keyword>
<organism evidence="7 8">
    <name type="scientific">Pueribacillus theae</name>
    <dbReference type="NCBI Taxonomy" id="2171751"/>
    <lineage>
        <taxon>Bacteria</taxon>
        <taxon>Bacillati</taxon>
        <taxon>Bacillota</taxon>
        <taxon>Bacilli</taxon>
        <taxon>Bacillales</taxon>
        <taxon>Bacillaceae</taxon>
        <taxon>Pueribacillus</taxon>
    </lineage>
</organism>
<keyword evidence="5 6" id="KW-0472">Membrane</keyword>
<dbReference type="EMBL" id="QCZG01000011">
    <property type="protein sequence ID" value="PWA12208.1"/>
    <property type="molecule type" value="Genomic_DNA"/>
</dbReference>
<sequence>MGMCSGLEGREKNTRIVEILSSHMLQIDQYAYINSYRNIHPIEKGLFAFLFLLFCLLTKNAAVAIFTFFVMSTAIVLGAKIPLAYYLKILLLPIFFLLTSVLAILISIVPANMELLDSVLSMKMGPWQLYISQTKYKMAIELIFTVVASVSCMYFFILTTPIQQIVWLFQKLRLPALFIELFLFTYRYLFVLLEKTVEIRLAQTSRLGYQTSRNAISSLGQLLVSLFIKSMRSAKEVHMAIEIRGDGKEIFDDEITQTYKQLHWIVLVCAFLLLSIMSAFAPTL</sequence>
<evidence type="ECO:0000313" key="8">
    <source>
        <dbReference type="Proteomes" id="UP000245998"/>
    </source>
</evidence>
<comment type="subcellular location">
    <subcellularLocation>
        <location evidence="1">Cell membrane</location>
        <topology evidence="1">Multi-pass membrane protein</topology>
    </subcellularLocation>
</comment>
<keyword evidence="4 6" id="KW-1133">Transmembrane helix</keyword>
<evidence type="ECO:0000256" key="1">
    <source>
        <dbReference type="ARBA" id="ARBA00004651"/>
    </source>
</evidence>
<keyword evidence="8" id="KW-1185">Reference proteome</keyword>
<evidence type="ECO:0000256" key="5">
    <source>
        <dbReference type="ARBA" id="ARBA00023136"/>
    </source>
</evidence>
<feature type="transmembrane region" description="Helical" evidence="6">
    <location>
        <begin position="85"/>
        <end position="109"/>
    </location>
</feature>
<feature type="transmembrane region" description="Helical" evidence="6">
    <location>
        <begin position="174"/>
        <end position="193"/>
    </location>
</feature>
<comment type="caution">
    <text evidence="7">The sequence shown here is derived from an EMBL/GenBank/DDBJ whole genome shotgun (WGS) entry which is preliminary data.</text>
</comment>
<evidence type="ECO:0000256" key="4">
    <source>
        <dbReference type="ARBA" id="ARBA00022989"/>
    </source>
</evidence>
<dbReference type="PANTHER" id="PTHR43723:SF1">
    <property type="entry name" value="COBALT TRANSPORT PROTEIN CBIQ"/>
    <property type="match status" value="1"/>
</dbReference>